<feature type="compositionally biased region" description="Polar residues" evidence="1">
    <location>
        <begin position="1"/>
        <end position="17"/>
    </location>
</feature>
<feature type="region of interest" description="Disordered" evidence="1">
    <location>
        <begin position="140"/>
        <end position="180"/>
    </location>
</feature>
<dbReference type="OrthoDB" id="2765668at2759"/>
<comment type="caution">
    <text evidence="2">The sequence shown here is derived from an EMBL/GenBank/DDBJ whole genome shotgun (WGS) entry which is preliminary data.</text>
</comment>
<reference evidence="2 3" key="1">
    <citation type="journal article" date="2015" name="Sci. Rep.">
        <title>Chromosome-level genome map provides insights into diverse defense mechanisms in the medicinal fungus Ganoderma sinense.</title>
        <authorList>
            <person name="Zhu Y."/>
            <person name="Xu J."/>
            <person name="Sun C."/>
            <person name="Zhou S."/>
            <person name="Xu H."/>
            <person name="Nelson D.R."/>
            <person name="Qian J."/>
            <person name="Song J."/>
            <person name="Luo H."/>
            <person name="Xiang L."/>
            <person name="Li Y."/>
            <person name="Xu Z."/>
            <person name="Ji A."/>
            <person name="Wang L."/>
            <person name="Lu S."/>
            <person name="Hayward A."/>
            <person name="Sun W."/>
            <person name="Li X."/>
            <person name="Schwartz D.C."/>
            <person name="Wang Y."/>
            <person name="Chen S."/>
        </authorList>
    </citation>
    <scope>NUCLEOTIDE SEQUENCE [LARGE SCALE GENOMIC DNA]</scope>
    <source>
        <strain evidence="2 3">ZZ0214-1</strain>
    </source>
</reference>
<dbReference type="Proteomes" id="UP000230002">
    <property type="component" value="Unassembled WGS sequence"/>
</dbReference>
<accession>A0A2G8RVS1</accession>
<protein>
    <submittedName>
        <fullName evidence="2">Uncharacterized protein</fullName>
    </submittedName>
</protein>
<name>A0A2G8RVS1_9APHY</name>
<evidence type="ECO:0000313" key="3">
    <source>
        <dbReference type="Proteomes" id="UP000230002"/>
    </source>
</evidence>
<sequence>MLSSVTSDESPRSFSTARTDDIVHTPPTHTTTVPAADSPRVIFGAPPPRVLTIAPEKPPVKRRKRRAPAARALRAGTNKTDGPMKAKVHLAAVKDAESSQTEVSVTGNAEQQPAMPVSLALGRPKRVRVATARALDRSPDMSAANKLKRRTDVISGGMDEGADDAEGVEHPVKRRNTGSK</sequence>
<proteinExistence type="predicted"/>
<organism evidence="2 3">
    <name type="scientific">Ganoderma sinense ZZ0214-1</name>
    <dbReference type="NCBI Taxonomy" id="1077348"/>
    <lineage>
        <taxon>Eukaryota</taxon>
        <taxon>Fungi</taxon>
        <taxon>Dikarya</taxon>
        <taxon>Basidiomycota</taxon>
        <taxon>Agaricomycotina</taxon>
        <taxon>Agaricomycetes</taxon>
        <taxon>Polyporales</taxon>
        <taxon>Polyporaceae</taxon>
        <taxon>Ganoderma</taxon>
    </lineage>
</organism>
<dbReference type="EMBL" id="AYKW01000056">
    <property type="protein sequence ID" value="PIL25428.1"/>
    <property type="molecule type" value="Genomic_DNA"/>
</dbReference>
<dbReference type="AlphaFoldDB" id="A0A2G8RVS1"/>
<feature type="compositionally biased region" description="Polar residues" evidence="1">
    <location>
        <begin position="98"/>
        <end position="111"/>
    </location>
</feature>
<feature type="compositionally biased region" description="Low complexity" evidence="1">
    <location>
        <begin position="24"/>
        <end position="34"/>
    </location>
</feature>
<evidence type="ECO:0000256" key="1">
    <source>
        <dbReference type="SAM" id="MobiDB-lite"/>
    </source>
</evidence>
<gene>
    <name evidence="2" type="ORF">GSI_13318</name>
</gene>
<evidence type="ECO:0000313" key="2">
    <source>
        <dbReference type="EMBL" id="PIL25428.1"/>
    </source>
</evidence>
<feature type="region of interest" description="Disordered" evidence="1">
    <location>
        <begin position="1"/>
        <end position="125"/>
    </location>
</feature>
<keyword evidence="3" id="KW-1185">Reference proteome</keyword>